<dbReference type="GO" id="GO:0008270">
    <property type="term" value="F:zinc ion binding"/>
    <property type="evidence" value="ECO:0007669"/>
    <property type="project" value="UniProtKB-KW"/>
</dbReference>
<dbReference type="InterPro" id="IPR036236">
    <property type="entry name" value="Znf_C2H2_sf"/>
</dbReference>
<dbReference type="InterPro" id="IPR011333">
    <property type="entry name" value="SKP1/BTB/POZ_sf"/>
</dbReference>
<keyword evidence="7" id="KW-0804">Transcription</keyword>
<keyword evidence="8" id="KW-0539">Nucleus</keyword>
<keyword evidence="14" id="KW-1185">Reference proteome</keyword>
<dbReference type="GO" id="GO:0005634">
    <property type="term" value="C:nucleus"/>
    <property type="evidence" value="ECO:0007669"/>
    <property type="project" value="UniProtKB-SubCell"/>
</dbReference>
<dbReference type="Gene3D" id="3.30.160.60">
    <property type="entry name" value="Classic Zinc Finger"/>
    <property type="match status" value="6"/>
</dbReference>
<evidence type="ECO:0000259" key="11">
    <source>
        <dbReference type="PROSITE" id="PS50097"/>
    </source>
</evidence>
<feature type="domain" description="C2H2-type" evidence="12">
    <location>
        <begin position="615"/>
        <end position="642"/>
    </location>
</feature>
<keyword evidence="6" id="KW-0805">Transcription regulation</keyword>
<dbReference type="SUPFAM" id="SSF57667">
    <property type="entry name" value="beta-beta-alpha zinc fingers"/>
    <property type="match status" value="3"/>
</dbReference>
<dbReference type="PROSITE" id="PS00028">
    <property type="entry name" value="ZINC_FINGER_C2H2_1"/>
    <property type="match status" value="3"/>
</dbReference>
<feature type="domain" description="C2H2-type" evidence="12">
    <location>
        <begin position="728"/>
        <end position="755"/>
    </location>
</feature>
<evidence type="ECO:0000256" key="3">
    <source>
        <dbReference type="ARBA" id="ARBA00022737"/>
    </source>
</evidence>
<keyword evidence="3" id="KW-0677">Repeat</keyword>
<proteinExistence type="predicted"/>
<dbReference type="Gene3D" id="3.30.710.10">
    <property type="entry name" value="Potassium Channel Kv1.1, Chain A"/>
    <property type="match status" value="1"/>
</dbReference>
<evidence type="ECO:0000256" key="9">
    <source>
        <dbReference type="PROSITE-ProRule" id="PRU00042"/>
    </source>
</evidence>
<dbReference type="FunFam" id="3.30.160.60:FF:000110">
    <property type="entry name" value="Zinc finger protein-like"/>
    <property type="match status" value="1"/>
</dbReference>
<dbReference type="FunFam" id="3.30.160.60:FF:001289">
    <property type="entry name" value="Zinc finger protein 574"/>
    <property type="match status" value="1"/>
</dbReference>
<evidence type="ECO:0000313" key="14">
    <source>
        <dbReference type="Proteomes" id="UP001233172"/>
    </source>
</evidence>
<dbReference type="Pfam" id="PF00651">
    <property type="entry name" value="BTB"/>
    <property type="match status" value="1"/>
</dbReference>
<dbReference type="GO" id="GO:0000981">
    <property type="term" value="F:DNA-binding transcription factor activity, RNA polymerase II-specific"/>
    <property type="evidence" value="ECO:0007669"/>
    <property type="project" value="TreeGrafter"/>
</dbReference>
<feature type="domain" description="BTB" evidence="11">
    <location>
        <begin position="34"/>
        <end position="114"/>
    </location>
</feature>
<protein>
    <submittedName>
        <fullName evidence="13">Zinc finger protein 652</fullName>
    </submittedName>
</protein>
<dbReference type="PANTHER" id="PTHR24394:SF29">
    <property type="entry name" value="MYONEURIN"/>
    <property type="match status" value="1"/>
</dbReference>
<keyword evidence="5" id="KW-0862">Zinc</keyword>
<sequence length="883" mass="99332">MATYIPRSGTFYDPDSIKGTLSALNHQRSISQFCDVVLRVSGTQIFAHSNVLAAASPYFGSFLGTGTDCPRMFSQKHPQVIEIHIDTKEGDLGYGEAVCRVVDFMYTSKIVLTTDLVCQIIQISKIMQMDKLLQFCEYFQNGENDNIPKDIATCTTGLQEIAQLLGSRFKTVKKADVSTMTEASMFLKIADPAAGNSTNITTTNDTLSSNPVDTPSNLQLTVSNHNGISLIKQRDNKEEEFSGLKVKTELGFESLSIDQNDASLLLEIGNVRLPGEQVNKTFLHFSENAPDKNIKPQITDSPMLAQEDCFSGVQVLADMMSLAVGKQDTEQSLMQTQKPSLTTDKNFVLEDQSQKDINLEEISDLVRFDPVTTAILQASNVSKRGHTRGRGRGRGRGRRPGRPRKSKEEPDSDPEFEEFMDTLERGDPVVPSVGENISDSRILKDFDTDKEMMETEQGLSTEKSNLRSEIGISSWKSRRSRSKPSHIRKDYIMHSLTKRSRRQTEISKLNTFSGKSKPIEFKEPATGIKFVCQKCDFTTSLFKSYRQHLKSHPETDPRYFVCEKCDFKTTKSREFTAHKQKHMNEELICSFCEHQSETMEDFLEHAKKHEGDFPYFCPECDSKFKTKNQLIAHKPKHQLEKPFVCAICKSGFKWKHALKNHMITHSATKDHLCDVCGYATAHKSQLKAHKLIHTGHMFKCPVQGCPFEATKRQNLKYHMVTHTHEKPHQCEVCGQSFSLIKNMRRHMLLHTDSRPFSCKICSFSTTRYDKLKEHNHKMHNIGDAPVSRTTDIAEEAVSLLNSNVTYVSGDSITINSDGGITEETLHTIAQLASAQNLSAIELQGTTINIEQTGEDGTVYPFIATVQAYTDSSGEVQYIAEIPE</sequence>
<dbReference type="SUPFAM" id="SSF54695">
    <property type="entry name" value="POZ domain"/>
    <property type="match status" value="1"/>
</dbReference>
<evidence type="ECO:0000256" key="8">
    <source>
        <dbReference type="ARBA" id="ARBA00023242"/>
    </source>
</evidence>
<evidence type="ECO:0000256" key="4">
    <source>
        <dbReference type="ARBA" id="ARBA00022771"/>
    </source>
</evidence>
<reference evidence="13" key="1">
    <citation type="journal article" date="2023" name="PLoS Negl. Trop. Dis.">
        <title>A genome sequence for Biomphalaria pfeifferi, the major vector snail for the human-infecting parasite Schistosoma mansoni.</title>
        <authorList>
            <person name="Bu L."/>
            <person name="Lu L."/>
            <person name="Laidemitt M.R."/>
            <person name="Zhang S.M."/>
            <person name="Mutuku M."/>
            <person name="Mkoji G."/>
            <person name="Steinauer M."/>
            <person name="Loker E.S."/>
        </authorList>
    </citation>
    <scope>NUCLEOTIDE SEQUENCE</scope>
    <source>
        <strain evidence="13">KasaAsao</strain>
    </source>
</reference>
<evidence type="ECO:0000256" key="1">
    <source>
        <dbReference type="ARBA" id="ARBA00004123"/>
    </source>
</evidence>
<dbReference type="InterPro" id="IPR013087">
    <property type="entry name" value="Znf_C2H2_type"/>
</dbReference>
<reference evidence="13" key="2">
    <citation type="submission" date="2023-04" db="EMBL/GenBank/DDBJ databases">
        <authorList>
            <person name="Bu L."/>
            <person name="Lu L."/>
            <person name="Laidemitt M.R."/>
            <person name="Zhang S.M."/>
            <person name="Mutuku M."/>
            <person name="Mkoji G."/>
            <person name="Steinauer M."/>
            <person name="Loker E.S."/>
        </authorList>
    </citation>
    <scope>NUCLEOTIDE SEQUENCE</scope>
    <source>
        <strain evidence="13">KasaAsao</strain>
        <tissue evidence="13">Whole Snail</tissue>
    </source>
</reference>
<evidence type="ECO:0000256" key="2">
    <source>
        <dbReference type="ARBA" id="ARBA00022723"/>
    </source>
</evidence>
<keyword evidence="4 9" id="KW-0863">Zinc-finger</keyword>
<dbReference type="PROSITE" id="PS50157">
    <property type="entry name" value="ZINC_FINGER_C2H2_2"/>
    <property type="match status" value="6"/>
</dbReference>
<gene>
    <name evidence="13" type="ORF">Bpfe_024687</name>
</gene>
<dbReference type="AlphaFoldDB" id="A0AAD8B3C7"/>
<feature type="domain" description="C2H2-type" evidence="12">
    <location>
        <begin position="671"/>
        <end position="698"/>
    </location>
</feature>
<keyword evidence="2" id="KW-0479">Metal-binding</keyword>
<comment type="caution">
    <text evidence="13">The sequence shown here is derived from an EMBL/GenBank/DDBJ whole genome shotgun (WGS) entry which is preliminary data.</text>
</comment>
<feature type="domain" description="C2H2-type" evidence="12">
    <location>
        <begin position="530"/>
        <end position="557"/>
    </location>
</feature>
<name>A0AAD8B3C7_BIOPF</name>
<dbReference type="SMART" id="SM00355">
    <property type="entry name" value="ZnF_C2H2"/>
    <property type="match status" value="9"/>
</dbReference>
<dbReference type="EMBL" id="JASAOG010000174">
    <property type="protein sequence ID" value="KAK0045855.1"/>
    <property type="molecule type" value="Genomic_DNA"/>
</dbReference>
<evidence type="ECO:0000256" key="10">
    <source>
        <dbReference type="SAM" id="MobiDB-lite"/>
    </source>
</evidence>
<dbReference type="Proteomes" id="UP001233172">
    <property type="component" value="Unassembled WGS sequence"/>
</dbReference>
<evidence type="ECO:0000256" key="7">
    <source>
        <dbReference type="ARBA" id="ARBA00023163"/>
    </source>
</evidence>
<dbReference type="PROSITE" id="PS50097">
    <property type="entry name" value="BTB"/>
    <property type="match status" value="1"/>
</dbReference>
<evidence type="ECO:0000256" key="5">
    <source>
        <dbReference type="ARBA" id="ARBA00022833"/>
    </source>
</evidence>
<dbReference type="InterPro" id="IPR000210">
    <property type="entry name" value="BTB/POZ_dom"/>
</dbReference>
<evidence type="ECO:0000259" key="12">
    <source>
        <dbReference type="PROSITE" id="PS50157"/>
    </source>
</evidence>
<comment type="subcellular location">
    <subcellularLocation>
        <location evidence="1">Nucleus</location>
    </subcellularLocation>
</comment>
<evidence type="ECO:0000313" key="13">
    <source>
        <dbReference type="EMBL" id="KAK0045855.1"/>
    </source>
</evidence>
<dbReference type="Pfam" id="PF00096">
    <property type="entry name" value="zf-C2H2"/>
    <property type="match status" value="1"/>
</dbReference>
<feature type="domain" description="C2H2-type" evidence="12">
    <location>
        <begin position="643"/>
        <end position="670"/>
    </location>
</feature>
<dbReference type="SMART" id="SM00225">
    <property type="entry name" value="BTB"/>
    <property type="match status" value="1"/>
</dbReference>
<accession>A0AAD8B3C7</accession>
<feature type="region of interest" description="Disordered" evidence="10">
    <location>
        <begin position="377"/>
        <end position="415"/>
    </location>
</feature>
<evidence type="ECO:0000256" key="6">
    <source>
        <dbReference type="ARBA" id="ARBA00023015"/>
    </source>
</evidence>
<feature type="domain" description="C2H2-type" evidence="12">
    <location>
        <begin position="698"/>
        <end position="727"/>
    </location>
</feature>
<feature type="compositionally biased region" description="Basic residues" evidence="10">
    <location>
        <begin position="383"/>
        <end position="405"/>
    </location>
</feature>
<dbReference type="PANTHER" id="PTHR24394">
    <property type="entry name" value="ZINC FINGER PROTEIN"/>
    <property type="match status" value="1"/>
</dbReference>
<organism evidence="13 14">
    <name type="scientific">Biomphalaria pfeifferi</name>
    <name type="common">Bloodfluke planorb</name>
    <name type="synonym">Freshwater snail</name>
    <dbReference type="NCBI Taxonomy" id="112525"/>
    <lineage>
        <taxon>Eukaryota</taxon>
        <taxon>Metazoa</taxon>
        <taxon>Spiralia</taxon>
        <taxon>Lophotrochozoa</taxon>
        <taxon>Mollusca</taxon>
        <taxon>Gastropoda</taxon>
        <taxon>Heterobranchia</taxon>
        <taxon>Euthyneura</taxon>
        <taxon>Panpulmonata</taxon>
        <taxon>Hygrophila</taxon>
        <taxon>Lymnaeoidea</taxon>
        <taxon>Planorbidae</taxon>
        <taxon>Biomphalaria</taxon>
    </lineage>
</organism>